<organism evidence="2 3">
    <name type="scientific">Tetraparma gracilis</name>
    <dbReference type="NCBI Taxonomy" id="2962635"/>
    <lineage>
        <taxon>Eukaryota</taxon>
        <taxon>Sar</taxon>
        <taxon>Stramenopiles</taxon>
        <taxon>Ochrophyta</taxon>
        <taxon>Bolidophyceae</taxon>
        <taxon>Parmales</taxon>
        <taxon>Triparmaceae</taxon>
        <taxon>Tetraparma</taxon>
    </lineage>
</organism>
<comment type="caution">
    <text evidence="2">The sequence shown here is derived from an EMBL/GenBank/DDBJ whole genome shotgun (WGS) entry which is preliminary data.</text>
</comment>
<feature type="region of interest" description="Disordered" evidence="1">
    <location>
        <begin position="76"/>
        <end position="102"/>
    </location>
</feature>
<gene>
    <name evidence="2" type="ORF">TeGR_g15302</name>
</gene>
<reference evidence="2 3" key="1">
    <citation type="journal article" date="2023" name="Commun. Biol.">
        <title>Genome analysis of Parmales, the sister group of diatoms, reveals the evolutionary specialization of diatoms from phago-mixotrophs to photoautotrophs.</title>
        <authorList>
            <person name="Ban H."/>
            <person name="Sato S."/>
            <person name="Yoshikawa S."/>
            <person name="Yamada K."/>
            <person name="Nakamura Y."/>
            <person name="Ichinomiya M."/>
            <person name="Sato N."/>
            <person name="Blanc-Mathieu R."/>
            <person name="Endo H."/>
            <person name="Kuwata A."/>
            <person name="Ogata H."/>
        </authorList>
    </citation>
    <scope>NUCLEOTIDE SEQUENCE [LARGE SCALE GENOMIC DNA]</scope>
</reference>
<sequence>MKVQLLGKLNGESEGGEEDELDKELVPRVVAKVDALKRLDDQKLEHPDHRVQLKKYVVRNDDGIVGNFGVAADSSSAGMMTSTMPLSSSSSPASKKKRDDGELVVGSASAVVDASIERCAAWAYTAAARLRTKNGDGSHRIRCDERREDSQSKLIETAYNPGGKLLT</sequence>
<evidence type="ECO:0000313" key="3">
    <source>
        <dbReference type="Proteomes" id="UP001165060"/>
    </source>
</evidence>
<proteinExistence type="predicted"/>
<feature type="compositionally biased region" description="Low complexity" evidence="1">
    <location>
        <begin position="79"/>
        <end position="93"/>
    </location>
</feature>
<keyword evidence="3" id="KW-1185">Reference proteome</keyword>
<evidence type="ECO:0000256" key="1">
    <source>
        <dbReference type="SAM" id="MobiDB-lite"/>
    </source>
</evidence>
<feature type="region of interest" description="Disordered" evidence="1">
    <location>
        <begin position="1"/>
        <end position="23"/>
    </location>
</feature>
<accession>A0ABQ6MEH0</accession>
<name>A0ABQ6MEH0_9STRA</name>
<protein>
    <submittedName>
        <fullName evidence="2">Uncharacterized protein</fullName>
    </submittedName>
</protein>
<feature type="non-terminal residue" evidence="2">
    <location>
        <position position="167"/>
    </location>
</feature>
<dbReference type="Proteomes" id="UP001165060">
    <property type="component" value="Unassembled WGS sequence"/>
</dbReference>
<dbReference type="EMBL" id="BRYB01004041">
    <property type="protein sequence ID" value="GMI24743.1"/>
    <property type="molecule type" value="Genomic_DNA"/>
</dbReference>
<evidence type="ECO:0000313" key="2">
    <source>
        <dbReference type="EMBL" id="GMI24743.1"/>
    </source>
</evidence>